<dbReference type="KEGG" id="gtr:GLOTRDRAFT_128504"/>
<evidence type="ECO:0000256" key="1">
    <source>
        <dbReference type="SAM" id="Phobius"/>
    </source>
</evidence>
<gene>
    <name evidence="2" type="ORF">GLOTRDRAFT_128504</name>
</gene>
<evidence type="ECO:0000313" key="2">
    <source>
        <dbReference type="EMBL" id="EPQ56562.1"/>
    </source>
</evidence>
<dbReference type="HOGENOM" id="CLU_2320639_0_0_1"/>
<keyword evidence="1" id="KW-1133">Transmembrane helix</keyword>
<dbReference type="AlphaFoldDB" id="S7QB67"/>
<proteinExistence type="predicted"/>
<dbReference type="EMBL" id="KB469300">
    <property type="protein sequence ID" value="EPQ56562.1"/>
    <property type="molecule type" value="Genomic_DNA"/>
</dbReference>
<dbReference type="GeneID" id="19301744"/>
<keyword evidence="1" id="KW-0812">Transmembrane</keyword>
<accession>S7QB67</accession>
<keyword evidence="3" id="KW-1185">Reference proteome</keyword>
<dbReference type="Proteomes" id="UP000030669">
    <property type="component" value="Unassembled WGS sequence"/>
</dbReference>
<organism evidence="2 3">
    <name type="scientific">Gloeophyllum trabeum (strain ATCC 11539 / FP-39264 / Madison 617)</name>
    <name type="common">Brown rot fungus</name>
    <dbReference type="NCBI Taxonomy" id="670483"/>
    <lineage>
        <taxon>Eukaryota</taxon>
        <taxon>Fungi</taxon>
        <taxon>Dikarya</taxon>
        <taxon>Basidiomycota</taxon>
        <taxon>Agaricomycotina</taxon>
        <taxon>Agaricomycetes</taxon>
        <taxon>Gloeophyllales</taxon>
        <taxon>Gloeophyllaceae</taxon>
        <taxon>Gloeophyllum</taxon>
    </lineage>
</organism>
<protein>
    <submittedName>
        <fullName evidence="2">Uncharacterized protein</fullName>
    </submittedName>
</protein>
<evidence type="ECO:0000313" key="3">
    <source>
        <dbReference type="Proteomes" id="UP000030669"/>
    </source>
</evidence>
<sequence length="99" mass="10795">MSMTSNPQKDMYDYTYDDSARIRGLALTMRRHLSMALTSCPDAPSRSLQSIAPDEIQRLLVALALLVILGIVAAFVVAFAGLLLLLLLIGFLCVVVLDL</sequence>
<feature type="transmembrane region" description="Helical" evidence="1">
    <location>
        <begin position="59"/>
        <end position="92"/>
    </location>
</feature>
<name>S7QB67_GLOTA</name>
<reference evidence="2 3" key="1">
    <citation type="journal article" date="2012" name="Science">
        <title>The Paleozoic origin of enzymatic lignin decomposition reconstructed from 31 fungal genomes.</title>
        <authorList>
            <person name="Floudas D."/>
            <person name="Binder M."/>
            <person name="Riley R."/>
            <person name="Barry K."/>
            <person name="Blanchette R.A."/>
            <person name="Henrissat B."/>
            <person name="Martinez A.T."/>
            <person name="Otillar R."/>
            <person name="Spatafora J.W."/>
            <person name="Yadav J.S."/>
            <person name="Aerts A."/>
            <person name="Benoit I."/>
            <person name="Boyd A."/>
            <person name="Carlson A."/>
            <person name="Copeland A."/>
            <person name="Coutinho P.M."/>
            <person name="de Vries R.P."/>
            <person name="Ferreira P."/>
            <person name="Findley K."/>
            <person name="Foster B."/>
            <person name="Gaskell J."/>
            <person name="Glotzer D."/>
            <person name="Gorecki P."/>
            <person name="Heitman J."/>
            <person name="Hesse C."/>
            <person name="Hori C."/>
            <person name="Igarashi K."/>
            <person name="Jurgens J.A."/>
            <person name="Kallen N."/>
            <person name="Kersten P."/>
            <person name="Kohler A."/>
            <person name="Kuees U."/>
            <person name="Kumar T.K.A."/>
            <person name="Kuo A."/>
            <person name="LaButti K."/>
            <person name="Larrondo L.F."/>
            <person name="Lindquist E."/>
            <person name="Ling A."/>
            <person name="Lombard V."/>
            <person name="Lucas S."/>
            <person name="Lundell T."/>
            <person name="Martin R."/>
            <person name="McLaughlin D.J."/>
            <person name="Morgenstern I."/>
            <person name="Morin E."/>
            <person name="Murat C."/>
            <person name="Nagy L.G."/>
            <person name="Nolan M."/>
            <person name="Ohm R.A."/>
            <person name="Patyshakuliyeva A."/>
            <person name="Rokas A."/>
            <person name="Ruiz-Duenas F.J."/>
            <person name="Sabat G."/>
            <person name="Salamov A."/>
            <person name="Samejima M."/>
            <person name="Schmutz J."/>
            <person name="Slot J.C."/>
            <person name="St John F."/>
            <person name="Stenlid J."/>
            <person name="Sun H."/>
            <person name="Sun S."/>
            <person name="Syed K."/>
            <person name="Tsang A."/>
            <person name="Wiebenga A."/>
            <person name="Young D."/>
            <person name="Pisabarro A."/>
            <person name="Eastwood D.C."/>
            <person name="Martin F."/>
            <person name="Cullen D."/>
            <person name="Grigoriev I.V."/>
            <person name="Hibbett D.S."/>
        </authorList>
    </citation>
    <scope>NUCLEOTIDE SEQUENCE [LARGE SCALE GENOMIC DNA]</scope>
    <source>
        <strain evidence="2 3">ATCC 11539</strain>
    </source>
</reference>
<dbReference type="RefSeq" id="XP_007865276.1">
    <property type="nucleotide sequence ID" value="XM_007867085.1"/>
</dbReference>
<keyword evidence="1" id="KW-0472">Membrane</keyword>